<dbReference type="OrthoDB" id="4737969at2"/>
<evidence type="ECO:0000313" key="4">
    <source>
        <dbReference type="Proteomes" id="UP000225108"/>
    </source>
</evidence>
<dbReference type="EMBL" id="RBKV01000001">
    <property type="protein sequence ID" value="RKR95352.1"/>
    <property type="molecule type" value="Genomic_DNA"/>
</dbReference>
<comment type="caution">
    <text evidence="2">The sequence shown here is derived from an EMBL/GenBank/DDBJ whole genome shotgun (WGS) entry which is preliminary data.</text>
</comment>
<sequence>MAEYRVLNPDEDVVDKVEFNNAEDAYEWFKNREVPSGQLGFRMEVNVDGDWRFFDQTDGTRSRD</sequence>
<proteinExistence type="predicted"/>
<dbReference type="EMBL" id="JAWLUM010000003">
    <property type="protein sequence ID" value="MDV7135982.1"/>
    <property type="molecule type" value="Genomic_DNA"/>
</dbReference>
<keyword evidence="6" id="KW-1185">Reference proteome</keyword>
<dbReference type="RefSeq" id="WP_023958137.1">
    <property type="nucleotide sequence ID" value="NZ_CBCRXS010000002.1"/>
</dbReference>
<reference evidence="1 6" key="3">
    <citation type="submission" date="2023-10" db="EMBL/GenBank/DDBJ databases">
        <title>Development of a sustainable strategy for remediation of hydrocarbon-contaminated territories based on the waste exchange concept.</title>
        <authorList>
            <person name="Krivoruchko A."/>
        </authorList>
    </citation>
    <scope>NUCLEOTIDE SEQUENCE [LARGE SCALE GENOMIC DNA]</scope>
    <source>
        <strain evidence="1 6">IEGM 1236</strain>
    </source>
</reference>
<evidence type="ECO:0000313" key="5">
    <source>
        <dbReference type="Proteomes" id="UP000274762"/>
    </source>
</evidence>
<accession>A0A495K4M6</accession>
<dbReference type="AlphaFoldDB" id="A0A2G3PNT9"/>
<organism evidence="2 4">
    <name type="scientific">Williamsia marianensis</name>
    <dbReference type="NCBI Taxonomy" id="85044"/>
    <lineage>
        <taxon>Bacteria</taxon>
        <taxon>Bacillati</taxon>
        <taxon>Actinomycetota</taxon>
        <taxon>Actinomycetes</taxon>
        <taxon>Mycobacteriales</taxon>
        <taxon>Nocardiaceae</taxon>
        <taxon>Williamsia</taxon>
    </lineage>
</organism>
<evidence type="ECO:0000313" key="1">
    <source>
        <dbReference type="EMBL" id="MDV7135982.1"/>
    </source>
</evidence>
<reference evidence="2 4" key="1">
    <citation type="submission" date="2017-10" db="EMBL/GenBank/DDBJ databases">
        <title>The draft genome sequence of Williamsia sp. BULT 1.1 isolated from the semi-arid grassland soils from South Africa.</title>
        <authorList>
            <person name="Kabwe M.H."/>
            <person name="Govender N."/>
            <person name="Mutseka Lunga P."/>
            <person name="Vikram S."/>
            <person name="Makhalanyane T.P."/>
        </authorList>
    </citation>
    <scope>NUCLEOTIDE SEQUENCE [LARGE SCALE GENOMIC DNA]</scope>
    <source>
        <strain evidence="2 4">BULT 1.1</strain>
    </source>
</reference>
<evidence type="ECO:0000313" key="6">
    <source>
        <dbReference type="Proteomes" id="UP001185792"/>
    </source>
</evidence>
<evidence type="ECO:0000313" key="2">
    <source>
        <dbReference type="EMBL" id="PHV67507.1"/>
    </source>
</evidence>
<evidence type="ECO:0000313" key="3">
    <source>
        <dbReference type="EMBL" id="RKR95352.1"/>
    </source>
</evidence>
<reference evidence="3 5" key="2">
    <citation type="submission" date="2018-10" db="EMBL/GenBank/DDBJ databases">
        <title>Sequencing the genomes of 1000 actinobacteria strains.</title>
        <authorList>
            <person name="Klenk H.-P."/>
        </authorList>
    </citation>
    <scope>NUCLEOTIDE SEQUENCE [LARGE SCALE GENOMIC DNA]</scope>
    <source>
        <strain evidence="3 5">DSM 44343</strain>
    </source>
</reference>
<dbReference type="Proteomes" id="UP000274762">
    <property type="component" value="Unassembled WGS sequence"/>
</dbReference>
<dbReference type="Proteomes" id="UP000225108">
    <property type="component" value="Unassembled WGS sequence"/>
</dbReference>
<name>A0A2G3PNT9_WILMA</name>
<accession>A0A2G3PNT9</accession>
<gene>
    <name evidence="2" type="ORF">CSW57_07380</name>
    <name evidence="3" type="ORF">DFJ75_2170</name>
    <name evidence="1" type="ORF">R4198_19960</name>
</gene>
<protein>
    <submittedName>
        <fullName evidence="2">Uncharacterized protein</fullName>
    </submittedName>
</protein>
<dbReference type="EMBL" id="PEBD01000005">
    <property type="protein sequence ID" value="PHV67507.1"/>
    <property type="molecule type" value="Genomic_DNA"/>
</dbReference>
<dbReference type="Proteomes" id="UP001185792">
    <property type="component" value="Unassembled WGS sequence"/>
</dbReference>